<dbReference type="EMBL" id="NMPZ01000008">
    <property type="protein sequence ID" value="OXL44289.1"/>
    <property type="molecule type" value="Genomic_DNA"/>
</dbReference>
<protein>
    <submittedName>
        <fullName evidence="1">Uncharacterized protein</fullName>
    </submittedName>
</protein>
<sequence length="180" mass="21213">MVITENEHLWAVRYDDCLDNVLDSILGQWNDVAWLRNFFKQNTDDLASYFKITNVNQASYDTIEDSERLQCLIMDISPDADLDKIFRPLENCRTSEMLLDKEKARLRNTPRHASWLRIYAIKLEPGIYIITGGAIKLTRTMHEREHTLVELARMEKVRRFLINNDIADKDSFMDFLNEIL</sequence>
<gene>
    <name evidence="1" type="ORF">CFT61_06550</name>
</gene>
<name>A0AA91TK17_9BACT</name>
<organism evidence="1 2">
    <name type="scientific">Segatella copri</name>
    <dbReference type="NCBI Taxonomy" id="165179"/>
    <lineage>
        <taxon>Bacteria</taxon>
        <taxon>Pseudomonadati</taxon>
        <taxon>Bacteroidota</taxon>
        <taxon>Bacteroidia</taxon>
        <taxon>Bacteroidales</taxon>
        <taxon>Prevotellaceae</taxon>
        <taxon>Segatella</taxon>
    </lineage>
</organism>
<evidence type="ECO:0000313" key="1">
    <source>
        <dbReference type="EMBL" id="OXL44289.1"/>
    </source>
</evidence>
<proteinExistence type="predicted"/>
<comment type="caution">
    <text evidence="1">The sequence shown here is derived from an EMBL/GenBank/DDBJ whole genome shotgun (WGS) entry which is preliminary data.</text>
</comment>
<dbReference type="Proteomes" id="UP000215155">
    <property type="component" value="Unassembled WGS sequence"/>
</dbReference>
<accession>A0AA91TK17</accession>
<reference evidence="1 2" key="1">
    <citation type="submission" date="2017-07" db="EMBL/GenBank/DDBJ databases">
        <title>Draft genome sequence of Prevotella copri isolated from the gut of healthy adult Indian.</title>
        <authorList>
            <person name="Das B."/>
            <person name="Bag S."/>
            <person name="Ghosh T.S."/>
        </authorList>
    </citation>
    <scope>NUCLEOTIDE SEQUENCE [LARGE SCALE GENOMIC DNA]</scope>
    <source>
        <strain evidence="1 2">Indica</strain>
    </source>
</reference>
<dbReference type="AlphaFoldDB" id="A0AA91TK17"/>
<evidence type="ECO:0000313" key="2">
    <source>
        <dbReference type="Proteomes" id="UP000215155"/>
    </source>
</evidence>